<sequence length="143" mass="16821">MNIKFLDYKVVETKFNPSEKILNFLENMPNMNMSQCEDIIRFHPFYLEEGRDFFVLFDLNLKSRDNEDDETEGGIFSCKFVARFECDDTITDEFKHSNFPKVNAPAIAYPFLRAFVNNYFVNAGYNPVLLPTYNFTKFSKSNN</sequence>
<protein>
    <submittedName>
        <fullName evidence="2">Protein-export chaperone SecB</fullName>
    </submittedName>
</protein>
<evidence type="ECO:0000313" key="2">
    <source>
        <dbReference type="EMBL" id="UTG72265.1"/>
    </source>
</evidence>
<dbReference type="Proteomes" id="UP001057296">
    <property type="component" value="Chromosome"/>
</dbReference>
<name>A0A9X9HZ80_NEISU</name>
<evidence type="ECO:0000313" key="1">
    <source>
        <dbReference type="EMBL" id="UTG69615.1"/>
    </source>
</evidence>
<dbReference type="EMBL" id="CP073115">
    <property type="protein sequence ID" value="UTG69615.1"/>
    <property type="molecule type" value="Genomic_DNA"/>
</dbReference>
<dbReference type="RefSeq" id="WP_254321731.1">
    <property type="nucleotide sequence ID" value="NZ_CP073115.1"/>
</dbReference>
<evidence type="ECO:0000313" key="3">
    <source>
        <dbReference type="Proteomes" id="UP001057305"/>
    </source>
</evidence>
<proteinExistence type="predicted"/>
<dbReference type="EMBL" id="CP073116">
    <property type="protein sequence ID" value="UTG72265.1"/>
    <property type="molecule type" value="Genomic_DNA"/>
</dbReference>
<dbReference type="Proteomes" id="UP001057305">
    <property type="component" value="Chromosome"/>
</dbReference>
<dbReference type="Gene3D" id="3.10.420.10">
    <property type="entry name" value="SecB-like"/>
    <property type="match status" value="1"/>
</dbReference>
<gene>
    <name evidence="1" type="ORF">KCG54_10730</name>
    <name evidence="2" type="ORF">KCG56_01985</name>
</gene>
<dbReference type="InterPro" id="IPR035958">
    <property type="entry name" value="SecB-like_sf"/>
</dbReference>
<accession>A0A9X9HZ80</accession>
<reference evidence="2" key="1">
    <citation type="submission" date="2021-04" db="EMBL/GenBank/DDBJ databases">
        <title>Characterizing Neisseria spp. as novel respiratory pathobionts in bronchiectasis.</title>
        <authorList>
            <person name="Li L."/>
            <person name="Mac Aogain M."/>
            <person name="Xu T."/>
            <person name="Jaggi T.K."/>
            <person name="Chan L.Y."/>
            <person name="Keir H.R."/>
            <person name="Dicker A.J."/>
            <person name="Qu J."/>
            <person name="Liu Y."/>
            <person name="Chen H.S."/>
            <person name="Koh M.S."/>
            <person name="Ong T.H."/>
            <person name="Lim A.Y.H."/>
            <person name="Abisheganaden J."/>
            <person name="Low T.B."/>
            <person name="Oliver B.G."/>
            <person name="Tan N.S."/>
            <person name="Fang M."/>
            <person name="Chalmers J.D."/>
            <person name="Chotirmall S.H."/>
        </authorList>
    </citation>
    <scope>NUCLEOTIDE SEQUENCE</scope>
    <source>
        <strain evidence="2">TT0073</strain>
        <strain evidence="1">TT0077</strain>
    </source>
</reference>
<dbReference type="AlphaFoldDB" id="A0A9X9HZ80"/>
<dbReference type="SUPFAM" id="SSF54611">
    <property type="entry name" value="SecB-like"/>
    <property type="match status" value="1"/>
</dbReference>
<organism evidence="2 3">
    <name type="scientific">Neisseria subflava</name>
    <dbReference type="NCBI Taxonomy" id="28449"/>
    <lineage>
        <taxon>Bacteria</taxon>
        <taxon>Pseudomonadati</taxon>
        <taxon>Pseudomonadota</taxon>
        <taxon>Betaproteobacteria</taxon>
        <taxon>Neisseriales</taxon>
        <taxon>Neisseriaceae</taxon>
        <taxon>Neisseria</taxon>
    </lineage>
</organism>